<dbReference type="Proteomes" id="UP000003544">
    <property type="component" value="Unassembled WGS sequence"/>
</dbReference>
<sequence>MSDKGFFASVCGFFKSLFSSSPSPAPTSSAKQSPAAKTANDGLTGVERYIRNQANSGSKLTGVEKYIRNKTTSVKVLTGVEQYIRNKAQAKPMTGVERYIQNKG</sequence>
<reference evidence="2 3" key="1">
    <citation type="journal article" date="2011" name="J. Bacteriol.">
        <title>Draft genome sequence of Methylophaga aminisulfidivorans MP T.</title>
        <authorList>
            <person name="Han G.H."/>
            <person name="Kim W."/>
            <person name="Chun J."/>
            <person name="Kim S.W."/>
        </authorList>
    </citation>
    <scope>NUCLEOTIDE SEQUENCE [LARGE SCALE GENOMIC DNA]</scope>
    <source>
        <strain evidence="3">MP(T)</strain>
    </source>
</reference>
<gene>
    <name evidence="2" type="ORF">MAMP_01716</name>
</gene>
<evidence type="ECO:0000256" key="1">
    <source>
        <dbReference type="SAM" id="MobiDB-lite"/>
    </source>
</evidence>
<dbReference type="EMBL" id="AFIG01000003">
    <property type="protein sequence ID" value="EGL53777.1"/>
    <property type="molecule type" value="Genomic_DNA"/>
</dbReference>
<feature type="region of interest" description="Disordered" evidence="1">
    <location>
        <begin position="20"/>
        <end position="44"/>
    </location>
</feature>
<comment type="caution">
    <text evidence="2">The sequence shown here is derived from an EMBL/GenBank/DDBJ whole genome shotgun (WGS) entry which is preliminary data.</text>
</comment>
<organism evidence="2 3">
    <name type="scientific">Methylophaga aminisulfidivorans MP</name>
    <dbReference type="NCBI Taxonomy" id="1026882"/>
    <lineage>
        <taxon>Bacteria</taxon>
        <taxon>Pseudomonadati</taxon>
        <taxon>Pseudomonadota</taxon>
        <taxon>Gammaproteobacteria</taxon>
        <taxon>Thiotrichales</taxon>
        <taxon>Piscirickettsiaceae</taxon>
        <taxon>Methylophaga</taxon>
    </lineage>
</organism>
<feature type="compositionally biased region" description="Low complexity" evidence="1">
    <location>
        <begin position="20"/>
        <end position="39"/>
    </location>
</feature>
<dbReference type="OrthoDB" id="5609341at2"/>
<evidence type="ECO:0000313" key="2">
    <source>
        <dbReference type="EMBL" id="EGL53777.1"/>
    </source>
</evidence>
<dbReference type="AlphaFoldDB" id="F5T173"/>
<accession>F5T173</accession>
<dbReference type="RefSeq" id="WP_007147027.1">
    <property type="nucleotide sequence ID" value="NZ_AFIG01000003.1"/>
</dbReference>
<evidence type="ECO:0000313" key="3">
    <source>
        <dbReference type="Proteomes" id="UP000003544"/>
    </source>
</evidence>
<proteinExistence type="predicted"/>
<keyword evidence="3" id="KW-1185">Reference proteome</keyword>
<name>F5T173_9GAMM</name>
<dbReference type="STRING" id="1026882.MAMP_01716"/>
<protein>
    <submittedName>
        <fullName evidence="2">Uncharacterized protein</fullName>
    </submittedName>
</protein>